<dbReference type="AlphaFoldDB" id="A0AAD5WND6"/>
<protein>
    <submittedName>
        <fullName evidence="2">Uncharacterized protein</fullName>
    </submittedName>
</protein>
<gene>
    <name evidence="2" type="ORF">MKZ38_008918</name>
</gene>
<evidence type="ECO:0000256" key="1">
    <source>
        <dbReference type="SAM" id="MobiDB-lite"/>
    </source>
</evidence>
<dbReference type="EMBL" id="JAKWBI020000644">
    <property type="protein sequence ID" value="KAJ2893212.1"/>
    <property type="molecule type" value="Genomic_DNA"/>
</dbReference>
<feature type="compositionally biased region" description="Polar residues" evidence="1">
    <location>
        <begin position="1"/>
        <end position="15"/>
    </location>
</feature>
<comment type="caution">
    <text evidence="2">The sequence shown here is derived from an EMBL/GenBank/DDBJ whole genome shotgun (WGS) entry which is preliminary data.</text>
</comment>
<evidence type="ECO:0000313" key="3">
    <source>
        <dbReference type="Proteomes" id="UP001201980"/>
    </source>
</evidence>
<proteinExistence type="predicted"/>
<sequence>MAHQQHPTGGNSGKPSSSSSSSYSHPRAPTPDPRLKSDEEAGADGEMSPHALTLMQHLAKDEVRALLAELEEQSGGDDDDNDNDNDNDGDTGKRKNISVIRKDSEVQLALYRARGDRRMVKYTEEMVRFARELEDKFAPKPKKGLLAYLAEAVRPSPDTRSKREKAEAAARDLVEWRRKREAYAEEEDEDGWIIV</sequence>
<feature type="compositionally biased region" description="Acidic residues" evidence="1">
    <location>
        <begin position="69"/>
        <end position="89"/>
    </location>
</feature>
<accession>A0AAD5WND6</accession>
<organism evidence="2 3">
    <name type="scientific">Zalerion maritima</name>
    <dbReference type="NCBI Taxonomy" id="339359"/>
    <lineage>
        <taxon>Eukaryota</taxon>
        <taxon>Fungi</taxon>
        <taxon>Dikarya</taxon>
        <taxon>Ascomycota</taxon>
        <taxon>Pezizomycotina</taxon>
        <taxon>Sordariomycetes</taxon>
        <taxon>Lulworthiomycetidae</taxon>
        <taxon>Lulworthiales</taxon>
        <taxon>Lulworthiaceae</taxon>
        <taxon>Zalerion</taxon>
    </lineage>
</organism>
<keyword evidence="3" id="KW-1185">Reference proteome</keyword>
<reference evidence="2" key="1">
    <citation type="submission" date="2022-07" db="EMBL/GenBank/DDBJ databases">
        <title>Draft genome sequence of Zalerion maritima ATCC 34329, a (micro)plastics degrading marine fungus.</title>
        <authorList>
            <person name="Paco A."/>
            <person name="Goncalves M.F.M."/>
            <person name="Rocha-Santos T.A.P."/>
            <person name="Alves A."/>
        </authorList>
    </citation>
    <scope>NUCLEOTIDE SEQUENCE</scope>
    <source>
        <strain evidence="2">ATCC 34329</strain>
    </source>
</reference>
<dbReference type="Proteomes" id="UP001201980">
    <property type="component" value="Unassembled WGS sequence"/>
</dbReference>
<evidence type="ECO:0000313" key="2">
    <source>
        <dbReference type="EMBL" id="KAJ2893212.1"/>
    </source>
</evidence>
<name>A0AAD5WND6_9PEZI</name>
<feature type="region of interest" description="Disordered" evidence="1">
    <location>
        <begin position="1"/>
        <end position="98"/>
    </location>
</feature>